<evidence type="ECO:0000259" key="1">
    <source>
        <dbReference type="Pfam" id="PF19054"/>
    </source>
</evidence>
<proteinExistence type="predicted"/>
<name>A0ABU2Q9W1_9ACTN</name>
<gene>
    <name evidence="2" type="ORF">RM528_02455</name>
</gene>
<organism evidence="2 3">
    <name type="scientific">Streptomyces edwardsiae</name>
    <dbReference type="NCBI Taxonomy" id="3075527"/>
    <lineage>
        <taxon>Bacteria</taxon>
        <taxon>Bacillati</taxon>
        <taxon>Actinomycetota</taxon>
        <taxon>Actinomycetes</taxon>
        <taxon>Kitasatosporales</taxon>
        <taxon>Streptomycetaceae</taxon>
        <taxon>Streptomyces</taxon>
    </lineage>
</organism>
<reference evidence="3" key="1">
    <citation type="submission" date="2023-07" db="EMBL/GenBank/DDBJ databases">
        <title>30 novel species of actinomycetes from the DSMZ collection.</title>
        <authorList>
            <person name="Nouioui I."/>
        </authorList>
    </citation>
    <scope>NUCLEOTIDE SEQUENCE [LARGE SCALE GENOMIC DNA]</scope>
    <source>
        <strain evidence="3">DSM 41635</strain>
    </source>
</reference>
<feature type="domain" description="DUF5753" evidence="1">
    <location>
        <begin position="91"/>
        <end position="268"/>
    </location>
</feature>
<protein>
    <submittedName>
        <fullName evidence="2">DUF5753 domain-containing protein</fullName>
    </submittedName>
</protein>
<evidence type="ECO:0000313" key="2">
    <source>
        <dbReference type="EMBL" id="MDT0400713.1"/>
    </source>
</evidence>
<comment type="caution">
    <text evidence="2">The sequence shown here is derived from an EMBL/GenBank/DDBJ whole genome shotgun (WGS) entry which is preliminary data.</text>
</comment>
<accession>A0ABU2Q9W1</accession>
<dbReference type="Pfam" id="PF19054">
    <property type="entry name" value="DUF5753"/>
    <property type="match status" value="1"/>
</dbReference>
<evidence type="ECO:0000313" key="3">
    <source>
        <dbReference type="Proteomes" id="UP001180503"/>
    </source>
</evidence>
<dbReference type="EMBL" id="JAVRFB010000001">
    <property type="protein sequence ID" value="MDT0400713.1"/>
    <property type="molecule type" value="Genomic_DNA"/>
</dbReference>
<dbReference type="InterPro" id="IPR043917">
    <property type="entry name" value="DUF5753"/>
</dbReference>
<dbReference type="Proteomes" id="UP001180503">
    <property type="component" value="Unassembled WGS sequence"/>
</dbReference>
<sequence>MASETQKLDPARSARELYGTELRRQRQLAGVSLDRLSDIVNYSKTQLHGVETAERLPLPPLSSKLDAAFGTGGLFEGLWSIIQRERYPDRYRRFMELADQATDIHEYAGHLVPGLLQTPAYARALLRVGDPEASGEEIERKVGLRVGRQGRLGEGEGPRLWALLEEGVLRRPVGGPAIAREQLRALLSFAESPRIEVQVIPYAHGEHALLDSTLTLLTLPNTTAVAYVESNYSGQLIEDPAEAMKRRRAYDLLRANALSPRESAAMIEAAMEGFNPCEQQPN</sequence>
<dbReference type="RefSeq" id="WP_030220658.1">
    <property type="nucleotide sequence ID" value="NZ_JAVRFB010000001.1"/>
</dbReference>